<dbReference type="EMBL" id="FUXU01000011">
    <property type="protein sequence ID" value="SKA50227.1"/>
    <property type="molecule type" value="Genomic_DNA"/>
</dbReference>
<evidence type="ECO:0008006" key="8">
    <source>
        <dbReference type="Google" id="ProtNLM"/>
    </source>
</evidence>
<evidence type="ECO:0000313" key="7">
    <source>
        <dbReference type="Proteomes" id="UP000190162"/>
    </source>
</evidence>
<dbReference type="NCBIfam" id="NF005685">
    <property type="entry name" value="PRK07483.1"/>
    <property type="match status" value="1"/>
</dbReference>
<dbReference type="InterPro" id="IPR015424">
    <property type="entry name" value="PyrdxlP-dep_Trfase"/>
</dbReference>
<evidence type="ECO:0000256" key="3">
    <source>
        <dbReference type="ARBA" id="ARBA00022679"/>
    </source>
</evidence>
<dbReference type="InterPro" id="IPR015422">
    <property type="entry name" value="PyrdxlP-dep_Trfase_small"/>
</dbReference>
<dbReference type="CDD" id="cd00610">
    <property type="entry name" value="OAT_like"/>
    <property type="match status" value="1"/>
</dbReference>
<accession>A0A1T4UC08</accession>
<dbReference type="FunFam" id="3.40.640.10:FF:000014">
    <property type="entry name" value="Adenosylmethionine-8-amino-7-oxononanoate aminotransferase, probable"/>
    <property type="match status" value="1"/>
</dbReference>
<evidence type="ECO:0000256" key="2">
    <source>
        <dbReference type="ARBA" id="ARBA00022576"/>
    </source>
</evidence>
<keyword evidence="7" id="KW-1185">Reference proteome</keyword>
<gene>
    <name evidence="6" type="ORF">SAMN02745132_01358</name>
</gene>
<proteinExistence type="inferred from homology"/>
<comment type="similarity">
    <text evidence="1 5">Belongs to the class-III pyridoxal-phosphate-dependent aminotransferase family.</text>
</comment>
<dbReference type="PANTHER" id="PTHR43094:SF1">
    <property type="entry name" value="AMINOTRANSFERASE CLASS-III"/>
    <property type="match status" value="1"/>
</dbReference>
<keyword evidence="3" id="KW-0808">Transferase</keyword>
<dbReference type="Pfam" id="PF00202">
    <property type="entry name" value="Aminotran_3"/>
    <property type="match status" value="1"/>
</dbReference>
<dbReference type="Proteomes" id="UP000190162">
    <property type="component" value="Unassembled WGS sequence"/>
</dbReference>
<dbReference type="Gene3D" id="3.40.640.10">
    <property type="entry name" value="Type I PLP-dependent aspartate aminotransferase-like (Major domain)"/>
    <property type="match status" value="1"/>
</dbReference>
<sequence length="439" mass="47858">MTHILQRHCHSTLPVVEGGQGVYLIDNEGKAYLDGCGGAAVSCLGHSHQGVLGAIQTQLHTIPYAHTSFFTSPVAEELAERLADKAPGPLNHVYLVSGGSEAVESALKMARQYFIETGEAQRTRYIARRQSYHGNTFGALGVGGNMWRKAPFSPLLIDSELIAPCYAYRDKKENESHFEYGQRVANELESRLLAVGPDTVIAFVAEPIVGATAGALVAEEGYFKRIREICDKYGVLLILDEVMCGSGRTGTYFAYEQEGVIPDLVTMAKGLAAGYQPIGAVMVHDKIYDAIAQGSGYFQHGHTFMAHPLACAAACATLDALESNVLRQVTEKGDYLVKQLRSTFSDHPFVGDIRGRGLFLGIELVEDKKSKTPFSPTRALHAQVKNTAMHEGLMCYPMDGTVDGKQGHHILLAPPFIISENEIDELVLKLSRTLDKVFI</sequence>
<dbReference type="InterPro" id="IPR005814">
    <property type="entry name" value="Aminotrans_3"/>
</dbReference>
<dbReference type="PIRSF" id="PIRSF000521">
    <property type="entry name" value="Transaminase_4ab_Lys_Orn"/>
    <property type="match status" value="1"/>
</dbReference>
<protein>
    <recommendedName>
        <fullName evidence="8">Adenosylmethionine-8-amino-7-oxononanoate aminotransferase</fullName>
    </recommendedName>
</protein>
<dbReference type="PANTHER" id="PTHR43094">
    <property type="entry name" value="AMINOTRANSFERASE"/>
    <property type="match status" value="1"/>
</dbReference>
<reference evidence="7" key="1">
    <citation type="submission" date="2017-02" db="EMBL/GenBank/DDBJ databases">
        <authorList>
            <person name="Varghese N."/>
            <person name="Submissions S."/>
        </authorList>
    </citation>
    <scope>NUCLEOTIDE SEQUENCE [LARGE SCALE GENOMIC DNA]</scope>
    <source>
        <strain evidence="7">DSM 22720</strain>
    </source>
</reference>
<dbReference type="AlphaFoldDB" id="A0A1T4UC08"/>
<evidence type="ECO:0000256" key="4">
    <source>
        <dbReference type="ARBA" id="ARBA00022898"/>
    </source>
</evidence>
<dbReference type="Gene3D" id="3.90.1150.10">
    <property type="entry name" value="Aspartate Aminotransferase, domain 1"/>
    <property type="match status" value="1"/>
</dbReference>
<keyword evidence="2" id="KW-0032">Aminotransferase</keyword>
<dbReference type="SUPFAM" id="SSF53383">
    <property type="entry name" value="PLP-dependent transferases"/>
    <property type="match status" value="1"/>
</dbReference>
<keyword evidence="4 5" id="KW-0663">Pyridoxal phosphate</keyword>
<evidence type="ECO:0000256" key="5">
    <source>
        <dbReference type="RuleBase" id="RU003560"/>
    </source>
</evidence>
<dbReference type="GO" id="GO:0030170">
    <property type="term" value="F:pyridoxal phosphate binding"/>
    <property type="evidence" value="ECO:0007669"/>
    <property type="project" value="InterPro"/>
</dbReference>
<dbReference type="InterPro" id="IPR015421">
    <property type="entry name" value="PyrdxlP-dep_Trfase_major"/>
</dbReference>
<dbReference type="GO" id="GO:0005829">
    <property type="term" value="C:cytosol"/>
    <property type="evidence" value="ECO:0007669"/>
    <property type="project" value="TreeGrafter"/>
</dbReference>
<organism evidence="6 7">
    <name type="scientific">Enterovibrio nigricans DSM 22720</name>
    <dbReference type="NCBI Taxonomy" id="1121868"/>
    <lineage>
        <taxon>Bacteria</taxon>
        <taxon>Pseudomonadati</taxon>
        <taxon>Pseudomonadota</taxon>
        <taxon>Gammaproteobacteria</taxon>
        <taxon>Vibrionales</taxon>
        <taxon>Vibrionaceae</taxon>
        <taxon>Enterovibrio</taxon>
    </lineage>
</organism>
<evidence type="ECO:0000256" key="1">
    <source>
        <dbReference type="ARBA" id="ARBA00008954"/>
    </source>
</evidence>
<dbReference type="RefSeq" id="WP_078751793.1">
    <property type="nucleotide sequence ID" value="NZ_FUXU01000011.1"/>
</dbReference>
<evidence type="ECO:0000313" key="6">
    <source>
        <dbReference type="EMBL" id="SKA50227.1"/>
    </source>
</evidence>
<dbReference type="OrthoDB" id="9801052at2"/>
<dbReference type="GO" id="GO:0008483">
    <property type="term" value="F:transaminase activity"/>
    <property type="evidence" value="ECO:0007669"/>
    <property type="project" value="UniProtKB-KW"/>
</dbReference>
<name>A0A1T4UC08_9GAMM</name>